<feature type="compositionally biased region" description="Basic and acidic residues" evidence="1">
    <location>
        <begin position="15"/>
        <end position="25"/>
    </location>
</feature>
<comment type="caution">
    <text evidence="2">The sequence shown here is derived from an EMBL/GenBank/DDBJ whole genome shotgun (WGS) entry which is preliminary data.</text>
</comment>
<gene>
    <name evidence="2" type="ORF">QE417_003819</name>
</gene>
<feature type="compositionally biased region" description="Acidic residues" evidence="1">
    <location>
        <begin position="46"/>
        <end position="55"/>
    </location>
</feature>
<feature type="compositionally biased region" description="Basic and acidic residues" evidence="1">
    <location>
        <begin position="134"/>
        <end position="151"/>
    </location>
</feature>
<name>A0ABU3GY96_9SPHI</name>
<feature type="compositionally biased region" description="Acidic residues" evidence="1">
    <location>
        <begin position="153"/>
        <end position="164"/>
    </location>
</feature>
<feature type="region of interest" description="Disordered" evidence="1">
    <location>
        <begin position="1"/>
        <end position="164"/>
    </location>
</feature>
<dbReference type="EMBL" id="JAVLVU010000001">
    <property type="protein sequence ID" value="MDT3404747.1"/>
    <property type="molecule type" value="Genomic_DNA"/>
</dbReference>
<reference evidence="3" key="1">
    <citation type="submission" date="2023-07" db="EMBL/GenBank/DDBJ databases">
        <title>Functional and genomic diversity of the sorghum phyllosphere microbiome.</title>
        <authorList>
            <person name="Shade A."/>
        </authorList>
    </citation>
    <scope>NUCLEOTIDE SEQUENCE [LARGE SCALE GENOMIC DNA]</scope>
    <source>
        <strain evidence="3">SORGH_AS_0422</strain>
    </source>
</reference>
<accession>A0ABU3GY96</accession>
<evidence type="ECO:0000313" key="3">
    <source>
        <dbReference type="Proteomes" id="UP001258315"/>
    </source>
</evidence>
<evidence type="ECO:0008006" key="4">
    <source>
        <dbReference type="Google" id="ProtNLM"/>
    </source>
</evidence>
<organism evidence="2 3">
    <name type="scientific">Mucilaginibacter terrae</name>
    <dbReference type="NCBI Taxonomy" id="1955052"/>
    <lineage>
        <taxon>Bacteria</taxon>
        <taxon>Pseudomonadati</taxon>
        <taxon>Bacteroidota</taxon>
        <taxon>Sphingobacteriia</taxon>
        <taxon>Sphingobacteriales</taxon>
        <taxon>Sphingobacteriaceae</taxon>
        <taxon>Mucilaginibacter</taxon>
    </lineage>
</organism>
<keyword evidence="3" id="KW-1185">Reference proteome</keyword>
<protein>
    <recommendedName>
        <fullName evidence="4">DNA primase</fullName>
    </recommendedName>
</protein>
<dbReference type="Proteomes" id="UP001258315">
    <property type="component" value="Unassembled WGS sequence"/>
</dbReference>
<evidence type="ECO:0000313" key="2">
    <source>
        <dbReference type="EMBL" id="MDT3404747.1"/>
    </source>
</evidence>
<proteinExistence type="predicted"/>
<dbReference type="RefSeq" id="WP_311952376.1">
    <property type="nucleotide sequence ID" value="NZ_JAVLVU010000001.1"/>
</dbReference>
<evidence type="ECO:0000256" key="1">
    <source>
        <dbReference type="SAM" id="MobiDB-lite"/>
    </source>
</evidence>
<sequence length="164" mass="18550">MKNQDTFYPEFNDENQDRDKKLKDELGEETAAQDLKYDPETNSYEIEVESDDPDYDPPALFETSAPNGADANSDYDESNPYDTLGEYDKNRSLETDVEGLGMHIDDGKIVELDPTDEALAHTPEDDRDDLDEEGYPKNDADIAEGYDKTDSDIAGEDEDEDFLK</sequence>